<accession>A0ABS1C939</accession>
<name>A0ABS1C939_9FIRM</name>
<evidence type="ECO:0000313" key="2">
    <source>
        <dbReference type="Proteomes" id="UP000823123"/>
    </source>
</evidence>
<comment type="caution">
    <text evidence="1">The sequence shown here is derived from an EMBL/GenBank/DDBJ whole genome shotgun (WGS) entry which is preliminary data.</text>
</comment>
<evidence type="ECO:0000313" key="1">
    <source>
        <dbReference type="EMBL" id="MBK1468628.1"/>
    </source>
</evidence>
<gene>
    <name evidence="1" type="ORF">IBJ83_04770</name>
</gene>
<reference evidence="1 2" key="1">
    <citation type="submission" date="2020-09" db="EMBL/GenBank/DDBJ databases">
        <title>Parvimonas S3374 sp. nov.</title>
        <authorList>
            <person name="Buhl M."/>
        </authorList>
    </citation>
    <scope>NUCLEOTIDE SEQUENCE [LARGE SCALE GENOMIC DNA]</scope>
    <source>
        <strain evidence="1 2">S3374</strain>
    </source>
</reference>
<proteinExistence type="predicted"/>
<sequence>MLISFSACAKNTTEKKEQKIEKTFDVKVVLDKIKKATEYTPDAFNMKSARVCSFRRKK</sequence>
<dbReference type="EMBL" id="JACVDA010000011">
    <property type="protein sequence ID" value="MBK1468628.1"/>
    <property type="molecule type" value="Genomic_DNA"/>
</dbReference>
<organism evidence="1 2">
    <name type="scientific">Parvimonas parva</name>
    <dbReference type="NCBI Taxonomy" id="2769485"/>
    <lineage>
        <taxon>Bacteria</taxon>
        <taxon>Bacillati</taxon>
        <taxon>Bacillota</taxon>
        <taxon>Tissierellia</taxon>
        <taxon>Tissierellales</taxon>
        <taxon>Peptoniphilaceae</taxon>
        <taxon>Parvimonas</taxon>
    </lineage>
</organism>
<keyword evidence="2" id="KW-1185">Reference proteome</keyword>
<dbReference type="Proteomes" id="UP000823123">
    <property type="component" value="Unassembled WGS sequence"/>
</dbReference>
<protein>
    <submittedName>
        <fullName evidence="1">Uncharacterized protein</fullName>
    </submittedName>
</protein>